<sequence>MKLESPAKASILLMLCVIIWGSCYPISKSALNEINAISLVFWRFVIASACLAVYFKISRISFPRLSLSRWFRAIVVSTLGVGGFNIIVYIGLSYTSPINSVLIMSLCPLMTSLIACTAIRSIPSLAQLCSIIISLIGVFMVLVNGNIDTLLSIHINYGDALIFFGMLAWSIYTYLSKIICQWMPVMPYTFLGMSGSAILTGTLCLVIPDIHPYYDLRNSTTLVLVDILYIGICGTVAAYFFWLYGVHQLGPANASIYFNFIPVFSLLTSYILGQPASGVQSLGMVIVISGLLLPRIIKTARNRHLIHYGS</sequence>
<reference evidence="8 9" key="1">
    <citation type="submission" date="2018-02" db="EMBL/GenBank/DDBJ databases">
        <title>novel marine gammaproteobacteria from coastal saline agro ecosystem.</title>
        <authorList>
            <person name="Krishnan R."/>
            <person name="Ramesh Kumar N."/>
        </authorList>
    </citation>
    <scope>NUCLEOTIDE SEQUENCE [LARGE SCALE GENOMIC DNA]</scope>
    <source>
        <strain evidence="8 9">228</strain>
    </source>
</reference>
<dbReference type="PROSITE" id="PS51257">
    <property type="entry name" value="PROKAR_LIPOPROTEIN"/>
    <property type="match status" value="1"/>
</dbReference>
<organism evidence="8 9">
    <name type="scientific">Proteobacteria bacterium 228</name>
    <dbReference type="NCBI Taxonomy" id="2083153"/>
    <lineage>
        <taxon>Bacteria</taxon>
        <taxon>Pseudomonadati</taxon>
        <taxon>Pseudomonadota</taxon>
    </lineage>
</organism>
<dbReference type="Pfam" id="PF00892">
    <property type="entry name" value="EamA"/>
    <property type="match status" value="2"/>
</dbReference>
<keyword evidence="3 6" id="KW-0812">Transmembrane</keyword>
<feature type="transmembrane region" description="Helical" evidence="6">
    <location>
        <begin position="41"/>
        <end position="58"/>
    </location>
</feature>
<evidence type="ECO:0000256" key="1">
    <source>
        <dbReference type="ARBA" id="ARBA00004141"/>
    </source>
</evidence>
<gene>
    <name evidence="8" type="ORF">C4K68_09445</name>
</gene>
<dbReference type="OrthoDB" id="4167046at2"/>
<protein>
    <submittedName>
        <fullName evidence="8">EamA/RhaT family transporter</fullName>
    </submittedName>
</protein>
<keyword evidence="5 6" id="KW-0472">Membrane</keyword>
<keyword evidence="4 6" id="KW-1133">Transmembrane helix</keyword>
<comment type="similarity">
    <text evidence="2">Belongs to the EamA transporter family.</text>
</comment>
<evidence type="ECO:0000256" key="2">
    <source>
        <dbReference type="ARBA" id="ARBA00007362"/>
    </source>
</evidence>
<evidence type="ECO:0000256" key="4">
    <source>
        <dbReference type="ARBA" id="ARBA00022989"/>
    </source>
</evidence>
<dbReference type="PANTHER" id="PTHR32322">
    <property type="entry name" value="INNER MEMBRANE TRANSPORTER"/>
    <property type="match status" value="1"/>
</dbReference>
<evidence type="ECO:0000313" key="9">
    <source>
        <dbReference type="Proteomes" id="UP000238196"/>
    </source>
</evidence>
<evidence type="ECO:0000256" key="3">
    <source>
        <dbReference type="ARBA" id="ARBA00022692"/>
    </source>
</evidence>
<evidence type="ECO:0000313" key="8">
    <source>
        <dbReference type="EMBL" id="PPC77574.1"/>
    </source>
</evidence>
<feature type="transmembrane region" description="Helical" evidence="6">
    <location>
        <begin position="279"/>
        <end position="297"/>
    </location>
</feature>
<feature type="transmembrane region" description="Helical" evidence="6">
    <location>
        <begin position="70"/>
        <end position="92"/>
    </location>
</feature>
<dbReference type="GO" id="GO:0016020">
    <property type="term" value="C:membrane"/>
    <property type="evidence" value="ECO:0007669"/>
    <property type="project" value="UniProtKB-SubCell"/>
</dbReference>
<evidence type="ECO:0000259" key="7">
    <source>
        <dbReference type="Pfam" id="PF00892"/>
    </source>
</evidence>
<accession>A0A2S5KRU9</accession>
<feature type="transmembrane region" description="Helical" evidence="6">
    <location>
        <begin position="187"/>
        <end position="208"/>
    </location>
</feature>
<dbReference type="AlphaFoldDB" id="A0A2S5KRU9"/>
<evidence type="ECO:0000256" key="6">
    <source>
        <dbReference type="SAM" id="Phobius"/>
    </source>
</evidence>
<feature type="transmembrane region" description="Helical" evidence="6">
    <location>
        <begin position="220"/>
        <end position="244"/>
    </location>
</feature>
<comment type="subcellular location">
    <subcellularLocation>
        <location evidence="1">Membrane</location>
        <topology evidence="1">Multi-pass membrane protein</topology>
    </subcellularLocation>
</comment>
<dbReference type="PANTHER" id="PTHR32322:SF2">
    <property type="entry name" value="EAMA DOMAIN-CONTAINING PROTEIN"/>
    <property type="match status" value="1"/>
</dbReference>
<proteinExistence type="inferred from homology"/>
<feature type="transmembrane region" description="Helical" evidence="6">
    <location>
        <begin position="256"/>
        <end position="273"/>
    </location>
</feature>
<feature type="transmembrane region" description="Helical" evidence="6">
    <location>
        <begin position="125"/>
        <end position="143"/>
    </location>
</feature>
<feature type="transmembrane region" description="Helical" evidence="6">
    <location>
        <begin position="98"/>
        <end position="118"/>
    </location>
</feature>
<dbReference type="InterPro" id="IPR037185">
    <property type="entry name" value="EmrE-like"/>
</dbReference>
<comment type="caution">
    <text evidence="8">The sequence shown here is derived from an EMBL/GenBank/DDBJ whole genome shotgun (WGS) entry which is preliminary data.</text>
</comment>
<feature type="domain" description="EamA" evidence="7">
    <location>
        <begin position="157"/>
        <end position="293"/>
    </location>
</feature>
<dbReference type="InterPro" id="IPR050638">
    <property type="entry name" value="AA-Vitamin_Transporters"/>
</dbReference>
<dbReference type="SUPFAM" id="SSF103481">
    <property type="entry name" value="Multidrug resistance efflux transporter EmrE"/>
    <property type="match status" value="2"/>
</dbReference>
<name>A0A2S5KRU9_9PROT</name>
<dbReference type="InterPro" id="IPR000620">
    <property type="entry name" value="EamA_dom"/>
</dbReference>
<dbReference type="Proteomes" id="UP000238196">
    <property type="component" value="Unassembled WGS sequence"/>
</dbReference>
<feature type="transmembrane region" description="Helical" evidence="6">
    <location>
        <begin position="155"/>
        <end position="175"/>
    </location>
</feature>
<feature type="domain" description="EamA" evidence="7">
    <location>
        <begin position="9"/>
        <end position="142"/>
    </location>
</feature>
<evidence type="ECO:0000256" key="5">
    <source>
        <dbReference type="ARBA" id="ARBA00023136"/>
    </source>
</evidence>
<dbReference type="EMBL" id="PRLP01000029">
    <property type="protein sequence ID" value="PPC77574.1"/>
    <property type="molecule type" value="Genomic_DNA"/>
</dbReference>